<protein>
    <recommendedName>
        <fullName evidence="10">Galactose-1-phosphate uridylyltransferase</fullName>
        <shortName evidence="10">Gal-1-P uridylyltransferase</shortName>
        <ecNumber evidence="10">2.7.7.12</ecNumber>
    </recommendedName>
    <alternativeName>
        <fullName evidence="10">UDP-glucose--hexose-1-phosphate uridylyltransferase</fullName>
    </alternativeName>
</protein>
<keyword evidence="14" id="KW-1185">Reference proteome</keyword>
<keyword evidence="7 10" id="KW-0548">Nucleotidyltransferase</keyword>
<dbReference type="GO" id="GO:0008108">
    <property type="term" value="F:UDP-glucose:hexose-1-phosphate uridylyltransferase activity"/>
    <property type="evidence" value="ECO:0007669"/>
    <property type="project" value="UniProtKB-EC"/>
</dbReference>
<evidence type="ECO:0000256" key="6">
    <source>
        <dbReference type="ARBA" id="ARBA00022679"/>
    </source>
</evidence>
<keyword evidence="8 10" id="KW-0299">Galactose metabolism</keyword>
<dbReference type="Pfam" id="PF01087">
    <property type="entry name" value="GalP_UDP_transf"/>
    <property type="match status" value="1"/>
</dbReference>
<evidence type="ECO:0000256" key="10">
    <source>
        <dbReference type="HAMAP-Rule" id="MF_00571"/>
    </source>
</evidence>
<dbReference type="PANTHER" id="PTHR39191:SF1">
    <property type="entry name" value="DUF4922 DOMAIN-CONTAINING PROTEIN"/>
    <property type="match status" value="1"/>
</dbReference>
<comment type="pathway">
    <text evidence="3 10">Carbohydrate metabolism; galactose metabolism.</text>
</comment>
<dbReference type="Pfam" id="PF02744">
    <property type="entry name" value="GalP_UDP_tr_C"/>
    <property type="match status" value="1"/>
</dbReference>
<comment type="subcellular location">
    <subcellularLocation>
        <location evidence="2 10">Cytoplasm</location>
    </subcellularLocation>
</comment>
<evidence type="ECO:0000256" key="1">
    <source>
        <dbReference type="ARBA" id="ARBA00001107"/>
    </source>
</evidence>
<dbReference type="RefSeq" id="WP_376774545.1">
    <property type="nucleotide sequence ID" value="NZ_JAGGLB010000042.1"/>
</dbReference>
<comment type="similarity">
    <text evidence="4 10">Belongs to the galactose-1-phosphate uridylyltransferase type 2 family.</text>
</comment>
<organism evidence="13 14">
    <name type="scientific">Paenibacillus eucommiae</name>
    <dbReference type="NCBI Taxonomy" id="1355755"/>
    <lineage>
        <taxon>Bacteria</taxon>
        <taxon>Bacillati</taxon>
        <taxon>Bacillota</taxon>
        <taxon>Bacilli</taxon>
        <taxon>Bacillales</taxon>
        <taxon>Paenibacillaceae</taxon>
        <taxon>Paenibacillus</taxon>
    </lineage>
</organism>
<evidence type="ECO:0000256" key="9">
    <source>
        <dbReference type="ARBA" id="ARBA00023277"/>
    </source>
</evidence>
<accession>A0ABS4J847</accession>
<dbReference type="InterPro" id="IPR005850">
    <property type="entry name" value="GalP_Utransf_C"/>
</dbReference>
<gene>
    <name evidence="10" type="primary">galT</name>
    <name evidence="13" type="ORF">J2Z66_007671</name>
</gene>
<evidence type="ECO:0000259" key="12">
    <source>
        <dbReference type="Pfam" id="PF02744"/>
    </source>
</evidence>
<feature type="domain" description="Galactose-1-phosphate uridyl transferase C-terminal" evidence="12">
    <location>
        <begin position="270"/>
        <end position="451"/>
    </location>
</feature>
<dbReference type="InterPro" id="IPR005849">
    <property type="entry name" value="GalP_Utransf_N"/>
</dbReference>
<keyword evidence="9 10" id="KW-0119">Carbohydrate metabolism</keyword>
<dbReference type="InterPro" id="IPR000766">
    <property type="entry name" value="GalP_uridyl_Trfase_II"/>
</dbReference>
<reference evidence="13 14" key="1">
    <citation type="submission" date="2021-03" db="EMBL/GenBank/DDBJ databases">
        <title>Genomic Encyclopedia of Type Strains, Phase IV (KMG-IV): sequencing the most valuable type-strain genomes for metagenomic binning, comparative biology and taxonomic classification.</title>
        <authorList>
            <person name="Goeker M."/>
        </authorList>
    </citation>
    <scope>NUCLEOTIDE SEQUENCE [LARGE SCALE GENOMIC DNA]</scope>
    <source>
        <strain evidence="13 14">DSM 26048</strain>
    </source>
</reference>
<evidence type="ECO:0000256" key="8">
    <source>
        <dbReference type="ARBA" id="ARBA00023144"/>
    </source>
</evidence>
<evidence type="ECO:0000256" key="7">
    <source>
        <dbReference type="ARBA" id="ARBA00022695"/>
    </source>
</evidence>
<evidence type="ECO:0000256" key="2">
    <source>
        <dbReference type="ARBA" id="ARBA00004496"/>
    </source>
</evidence>
<evidence type="ECO:0000256" key="4">
    <source>
        <dbReference type="ARBA" id="ARBA00008706"/>
    </source>
</evidence>
<dbReference type="NCBIfam" id="NF003629">
    <property type="entry name" value="PRK05270.1-2"/>
    <property type="match status" value="1"/>
</dbReference>
<dbReference type="PANTHER" id="PTHR39191">
    <property type="entry name" value="GALACTOSE-1-PHOSPHATE URIDYLYLTRANSFERASE"/>
    <property type="match status" value="1"/>
</dbReference>
<evidence type="ECO:0000313" key="13">
    <source>
        <dbReference type="EMBL" id="MBP1996027.1"/>
    </source>
</evidence>
<evidence type="ECO:0000256" key="5">
    <source>
        <dbReference type="ARBA" id="ARBA00022490"/>
    </source>
</evidence>
<evidence type="ECO:0000259" key="11">
    <source>
        <dbReference type="Pfam" id="PF01087"/>
    </source>
</evidence>
<comment type="caution">
    <text evidence="13">The sequence shown here is derived from an EMBL/GenBank/DDBJ whole genome shotgun (WGS) entry which is preliminary data.</text>
</comment>
<dbReference type="EC" id="2.7.7.12" evidence="10"/>
<evidence type="ECO:0000313" key="14">
    <source>
        <dbReference type="Proteomes" id="UP001519287"/>
    </source>
</evidence>
<comment type="catalytic activity">
    <reaction evidence="1 10">
        <text>alpha-D-galactose 1-phosphate + UDP-alpha-D-glucose = alpha-D-glucose 1-phosphate + UDP-alpha-D-galactose</text>
        <dbReference type="Rhea" id="RHEA:13989"/>
        <dbReference type="ChEBI" id="CHEBI:58336"/>
        <dbReference type="ChEBI" id="CHEBI:58601"/>
        <dbReference type="ChEBI" id="CHEBI:58885"/>
        <dbReference type="ChEBI" id="CHEBI:66914"/>
        <dbReference type="EC" id="2.7.7.12"/>
    </reaction>
</comment>
<keyword evidence="5 10" id="KW-0963">Cytoplasm</keyword>
<sequence length="539" mass="60918">MQIRDQGLQGSQGSQGSLGSMQERVSYTLERLLQFARQQAMLEQLDLYTARNALLDLFGIAEPYTGKLPDERLESPTELLESLLDDAYEAGLLAENIATYRDLLDAKIMGLLLPRPSEVANRFWETGRLEGMEAATEAFYRQSINSNYIRMDRIAKNAYWLSATEYGELEITINLSKPEKDPKEIALLKTLPQSHYPKCLLCIDNVGYAGRIDHPARQNLRVIPLKLNGEPWHLQYSPYVYYREHSIIFHQHHIPMKTSELTFSRLLDFVDQFPHYFIGSNADLPIVGGSILNHDHFQGGHHRFAMEKAPIESMFTHAEYASIKAAIVKWPMSVVRLSGYDRHELLKLAAKLLETWKSYSDPQVEVAAFTVKDGQSIPHNTITPIARRLAVGEYELDLVLRNNRTSEEHPDGIFHPHQPLHHIKKENIGLIEVMGLAVLPGRLQTELAAIAELLTGEAAFSREISEDSTHLLHKHVEWLERLLGRYGTKLSAAEAAVVLQTEVGGVFLEVLQDAGVYKRTESGQEAFRSFLAAVGFTQI</sequence>
<dbReference type="HAMAP" id="MF_00571">
    <property type="entry name" value="GalP_UDP_trans"/>
    <property type="match status" value="1"/>
</dbReference>
<proteinExistence type="inferred from homology"/>
<dbReference type="EMBL" id="JAGGLB010000042">
    <property type="protein sequence ID" value="MBP1996027.1"/>
    <property type="molecule type" value="Genomic_DNA"/>
</dbReference>
<dbReference type="PIRSF" id="PIRSF006005">
    <property type="entry name" value="GalT_BS"/>
    <property type="match status" value="1"/>
</dbReference>
<evidence type="ECO:0000256" key="3">
    <source>
        <dbReference type="ARBA" id="ARBA00004947"/>
    </source>
</evidence>
<name>A0ABS4J847_9BACL</name>
<dbReference type="Proteomes" id="UP001519287">
    <property type="component" value="Unassembled WGS sequence"/>
</dbReference>
<keyword evidence="6 10" id="KW-0808">Transferase</keyword>
<feature type="domain" description="Galactose-1-phosphate uridyl transferase N-terminal" evidence="11">
    <location>
        <begin position="86"/>
        <end position="255"/>
    </location>
</feature>